<evidence type="ECO:0000256" key="1">
    <source>
        <dbReference type="SAM" id="MobiDB-lite"/>
    </source>
</evidence>
<gene>
    <name evidence="2" type="ORF">GCM10018772_05330</name>
</gene>
<reference evidence="2" key="2">
    <citation type="submission" date="2020-09" db="EMBL/GenBank/DDBJ databases">
        <authorList>
            <person name="Sun Q."/>
            <person name="Ohkuma M."/>
        </authorList>
    </citation>
    <scope>NUCLEOTIDE SEQUENCE</scope>
    <source>
        <strain evidence="2">JCM 4477</strain>
    </source>
</reference>
<proteinExistence type="predicted"/>
<dbReference type="RefSeq" id="WP_190202423.1">
    <property type="nucleotide sequence ID" value="NZ_BNBI01000001.1"/>
</dbReference>
<reference evidence="2" key="1">
    <citation type="journal article" date="2014" name="Int. J. Syst. Evol. Microbiol.">
        <title>Complete genome sequence of Corynebacterium casei LMG S-19264T (=DSM 44701T), isolated from a smear-ripened cheese.</title>
        <authorList>
            <consortium name="US DOE Joint Genome Institute (JGI-PGF)"/>
            <person name="Walter F."/>
            <person name="Albersmeier A."/>
            <person name="Kalinowski J."/>
            <person name="Ruckert C."/>
        </authorList>
    </citation>
    <scope>NUCLEOTIDE SEQUENCE</scope>
    <source>
        <strain evidence="2">JCM 4477</strain>
    </source>
</reference>
<sequence>MGYKTSIRTYKIEFAEGHEFHGAEARVRGMTFAEYLRATGMDGGDGEDSAATVKRFVTHLVSWNLEDEDGPIPATEEGVNRVDHDLVLAINNSWIKTLMGVADTDPLPDNSPSGEPSPVESIPTEALSQSLAS</sequence>
<comment type="caution">
    <text evidence="2">The sequence shown here is derived from an EMBL/GenBank/DDBJ whole genome shotgun (WGS) entry which is preliminary data.</text>
</comment>
<name>A0A919A2Y0_9ACTN</name>
<organism evidence="2 3">
    <name type="scientific">Streptomyces fumanus</name>
    <dbReference type="NCBI Taxonomy" id="67302"/>
    <lineage>
        <taxon>Bacteria</taxon>
        <taxon>Bacillati</taxon>
        <taxon>Actinomycetota</taxon>
        <taxon>Actinomycetes</taxon>
        <taxon>Kitasatosporales</taxon>
        <taxon>Streptomycetaceae</taxon>
        <taxon>Streptomyces</taxon>
    </lineage>
</organism>
<dbReference type="Proteomes" id="UP000630718">
    <property type="component" value="Unassembled WGS sequence"/>
</dbReference>
<feature type="region of interest" description="Disordered" evidence="1">
    <location>
        <begin position="101"/>
        <end position="133"/>
    </location>
</feature>
<accession>A0A919A2Y0</accession>
<protein>
    <submittedName>
        <fullName evidence="2">Uncharacterized protein</fullName>
    </submittedName>
</protein>
<dbReference type="AlphaFoldDB" id="A0A919A2Y0"/>
<evidence type="ECO:0000313" key="2">
    <source>
        <dbReference type="EMBL" id="GHE85103.1"/>
    </source>
</evidence>
<keyword evidence="3" id="KW-1185">Reference proteome</keyword>
<dbReference type="EMBL" id="BNBI01000001">
    <property type="protein sequence ID" value="GHE85103.1"/>
    <property type="molecule type" value="Genomic_DNA"/>
</dbReference>
<evidence type="ECO:0000313" key="3">
    <source>
        <dbReference type="Proteomes" id="UP000630718"/>
    </source>
</evidence>